<reference evidence="2 3" key="3">
    <citation type="journal article" date="2017" name="G3 (Bethesda)">
        <title>Comparative analysis highlights variable genome content of wheat rusts and divergence of the mating loci.</title>
        <authorList>
            <person name="Cuomo C.A."/>
            <person name="Bakkeren G."/>
            <person name="Khalil H.B."/>
            <person name="Panwar V."/>
            <person name="Joly D."/>
            <person name="Linning R."/>
            <person name="Sakthikumar S."/>
            <person name="Song X."/>
            <person name="Adiconis X."/>
            <person name="Fan L."/>
            <person name="Goldberg J.M."/>
            <person name="Levin J.Z."/>
            <person name="Young S."/>
            <person name="Zeng Q."/>
            <person name="Anikster Y."/>
            <person name="Bruce M."/>
            <person name="Wang M."/>
            <person name="Yin C."/>
            <person name="McCallum B."/>
            <person name="Szabo L.J."/>
            <person name="Hulbert S."/>
            <person name="Chen X."/>
            <person name="Fellers J.P."/>
        </authorList>
    </citation>
    <scope>NUCLEOTIDE SEQUENCE</scope>
    <source>
        <strain evidence="2">isolate 1-1 / race 1 (BBBD)</strain>
        <strain evidence="3">Isolate 1-1 / race 1 (BBBD)</strain>
    </source>
</reference>
<dbReference type="Proteomes" id="UP000005240">
    <property type="component" value="Unassembled WGS sequence"/>
</dbReference>
<dbReference type="EnsemblFungi" id="PTTG_11888-t43_1">
    <property type="protein sequence ID" value="PTTG_11888-t43_1-p1"/>
    <property type="gene ID" value="PTTG_11888"/>
</dbReference>
<evidence type="ECO:0000313" key="2">
    <source>
        <dbReference type="EnsemblFungi" id="PTTG_11888-t43_1-p1"/>
    </source>
</evidence>
<reference evidence="1" key="2">
    <citation type="submission" date="2016-05" db="EMBL/GenBank/DDBJ databases">
        <title>Comparative analysis highlights variable genome content of wheat rusts and divergence of the mating loci.</title>
        <authorList>
            <person name="Cuomo C.A."/>
            <person name="Bakkeren G."/>
            <person name="Szabo L."/>
            <person name="Khalil H."/>
            <person name="Joly D."/>
            <person name="Goldberg J."/>
            <person name="Young S."/>
            <person name="Zeng Q."/>
            <person name="Fellers J."/>
        </authorList>
    </citation>
    <scope>NUCLEOTIDE SEQUENCE [LARGE SCALE GENOMIC DNA]</scope>
    <source>
        <strain evidence="1">1-1 BBBD Race 1</strain>
    </source>
</reference>
<evidence type="ECO:0000313" key="1">
    <source>
        <dbReference type="EMBL" id="OAV90129.1"/>
    </source>
</evidence>
<dbReference type="AlphaFoldDB" id="A0A180GC69"/>
<proteinExistence type="predicted"/>
<keyword evidence="3" id="KW-1185">Reference proteome</keyword>
<accession>A0A180GC69</accession>
<reference evidence="1" key="1">
    <citation type="submission" date="2009-11" db="EMBL/GenBank/DDBJ databases">
        <authorList>
            <consortium name="The Broad Institute Genome Sequencing Platform"/>
            <person name="Ward D."/>
            <person name="Feldgarden M."/>
            <person name="Earl A."/>
            <person name="Young S.K."/>
            <person name="Zeng Q."/>
            <person name="Koehrsen M."/>
            <person name="Alvarado L."/>
            <person name="Berlin A."/>
            <person name="Bochicchio J."/>
            <person name="Borenstein D."/>
            <person name="Chapman S.B."/>
            <person name="Chen Z."/>
            <person name="Engels R."/>
            <person name="Freedman E."/>
            <person name="Gellesch M."/>
            <person name="Goldberg J."/>
            <person name="Griggs A."/>
            <person name="Gujja S."/>
            <person name="Heilman E."/>
            <person name="Heiman D."/>
            <person name="Hepburn T."/>
            <person name="Howarth C."/>
            <person name="Jen D."/>
            <person name="Larson L."/>
            <person name="Lewis B."/>
            <person name="Mehta T."/>
            <person name="Park D."/>
            <person name="Pearson M."/>
            <person name="Roberts A."/>
            <person name="Saif S."/>
            <person name="Shea T."/>
            <person name="Shenoy N."/>
            <person name="Sisk P."/>
            <person name="Stolte C."/>
            <person name="Sykes S."/>
            <person name="Thomson T."/>
            <person name="Walk T."/>
            <person name="White J."/>
            <person name="Yandava C."/>
            <person name="Izard J."/>
            <person name="Baranova O.V."/>
            <person name="Blanton J.M."/>
            <person name="Tanner A.C."/>
            <person name="Dewhirst F.E."/>
            <person name="Haas B."/>
            <person name="Nusbaum C."/>
            <person name="Birren B."/>
        </authorList>
    </citation>
    <scope>NUCLEOTIDE SEQUENCE [LARGE SCALE GENOMIC DNA]</scope>
    <source>
        <strain evidence="1">1-1 BBBD Race 1</strain>
    </source>
</reference>
<reference evidence="2" key="4">
    <citation type="submission" date="2025-05" db="UniProtKB">
        <authorList>
            <consortium name="EnsemblFungi"/>
        </authorList>
    </citation>
    <scope>IDENTIFICATION</scope>
    <source>
        <strain evidence="2">isolate 1-1 / race 1 (BBBD)</strain>
    </source>
</reference>
<protein>
    <submittedName>
        <fullName evidence="1 2">Uncharacterized protein</fullName>
    </submittedName>
</protein>
<sequence>MCELFDRIVYGIPVPALSFLMATKVLNESKSTREVLMELRGTRLPKEIIHLIDTALVKGKAFELRKEWRSSLKRSLPSSFDDSLHVEESKGSVEEVWLDMLSKDLLWEIVDSNQCCLKPRKLYHDEEHELARHLREYLSTLPQPLVIVNRTLLSRDSMIANEKFHENSESTEENEEEDILVICLPNHILQYDIRPSFNNKAAIGQIDLDDCDADNLELTRGIVEKVDVETGWNEDFILSMRHHFQYLLKQCDLALGNENGSGLFDNRDRLLGWWRVEEVVCDCQCDDISQGAGHRVQHT</sequence>
<gene>
    <name evidence="1" type="ORF">PTTG_11888</name>
</gene>
<dbReference type="EMBL" id="ADAS02000108">
    <property type="protein sequence ID" value="OAV90129.1"/>
    <property type="molecule type" value="Genomic_DNA"/>
</dbReference>
<dbReference type="OrthoDB" id="2501939at2759"/>
<organism evidence="1">
    <name type="scientific">Puccinia triticina (isolate 1-1 / race 1 (BBBD))</name>
    <name type="common">Brown leaf rust fungus</name>
    <dbReference type="NCBI Taxonomy" id="630390"/>
    <lineage>
        <taxon>Eukaryota</taxon>
        <taxon>Fungi</taxon>
        <taxon>Dikarya</taxon>
        <taxon>Basidiomycota</taxon>
        <taxon>Pucciniomycotina</taxon>
        <taxon>Pucciniomycetes</taxon>
        <taxon>Pucciniales</taxon>
        <taxon>Pucciniaceae</taxon>
        <taxon>Puccinia</taxon>
    </lineage>
</organism>
<name>A0A180GC69_PUCT1</name>
<evidence type="ECO:0000313" key="3">
    <source>
        <dbReference type="Proteomes" id="UP000005240"/>
    </source>
</evidence>
<dbReference type="VEuPathDB" id="FungiDB:PTTG_11888"/>